<sequence>MESAPLIHKMEPYFVCQEFTFNEKKYEITIAYNKDLRFMSYQFMYENYLQNGLGSPHPSNLWYSLAELLPYSVTTILLQEGQVIGSVTSVVDSQAGLPVDDVFCDTVNDHRLTGKKMAEIISLGLKADKSESRMLLSKLFNFVTMINYYVFQLTHLVITVMPKHAPFYERHLLFENSGLEGFHDKTGVSCRLLHFELERHIDAKTAAAKTFYRNFMPYAEELPIIETLKKLIQPISKEDFTYFLHLRPEIRANAKAKGKEYIETMLRG</sequence>
<comment type="caution">
    <text evidence="2">The sequence shown here is derived from an EMBL/GenBank/DDBJ whole genome shotgun (WGS) entry which is preliminary data.</text>
</comment>
<reference evidence="2 3" key="1">
    <citation type="submission" date="2020-01" db="EMBL/GenBank/DDBJ databases">
        <title>Whole-genome sequence of Heliobacterium undosum DSM 13378.</title>
        <authorList>
            <person name="Kyndt J.A."/>
            <person name="Meyer T.E."/>
        </authorList>
    </citation>
    <scope>NUCLEOTIDE SEQUENCE [LARGE SCALE GENOMIC DNA]</scope>
    <source>
        <strain evidence="2 3">DSM 13378</strain>
    </source>
</reference>
<accession>A0A845L569</accession>
<protein>
    <recommendedName>
        <fullName evidence="1">N-acyl amino acid synthase FeeM catalytic core domain-containing protein</fullName>
    </recommendedName>
</protein>
<dbReference type="Gene3D" id="3.40.630.30">
    <property type="match status" value="1"/>
</dbReference>
<dbReference type="InterPro" id="IPR054597">
    <property type="entry name" value="FeeM_cat"/>
</dbReference>
<keyword evidence="3" id="KW-1185">Reference proteome</keyword>
<dbReference type="OrthoDB" id="9783696at2"/>
<name>A0A845L569_9FIRM</name>
<dbReference type="Pfam" id="PF21926">
    <property type="entry name" value="FeeM"/>
    <property type="match status" value="1"/>
</dbReference>
<proteinExistence type="predicted"/>
<dbReference type="EMBL" id="WXEY01000008">
    <property type="protein sequence ID" value="MZP29994.1"/>
    <property type="molecule type" value="Genomic_DNA"/>
</dbReference>
<feature type="domain" description="N-acyl amino acid synthase FeeM catalytic core" evidence="1">
    <location>
        <begin position="41"/>
        <end position="194"/>
    </location>
</feature>
<dbReference type="AlphaFoldDB" id="A0A845L569"/>
<evidence type="ECO:0000313" key="3">
    <source>
        <dbReference type="Proteomes" id="UP000463470"/>
    </source>
</evidence>
<gene>
    <name evidence="2" type="ORF">GTO91_09785</name>
</gene>
<dbReference type="Proteomes" id="UP000463470">
    <property type="component" value="Unassembled WGS sequence"/>
</dbReference>
<evidence type="ECO:0000313" key="2">
    <source>
        <dbReference type="EMBL" id="MZP29994.1"/>
    </source>
</evidence>
<evidence type="ECO:0000259" key="1">
    <source>
        <dbReference type="Pfam" id="PF21926"/>
    </source>
</evidence>
<organism evidence="2 3">
    <name type="scientific">Heliomicrobium undosum</name>
    <dbReference type="NCBI Taxonomy" id="121734"/>
    <lineage>
        <taxon>Bacteria</taxon>
        <taxon>Bacillati</taxon>
        <taxon>Bacillota</taxon>
        <taxon>Clostridia</taxon>
        <taxon>Eubacteriales</taxon>
        <taxon>Heliobacteriaceae</taxon>
        <taxon>Heliomicrobium</taxon>
    </lineage>
</organism>
<dbReference type="RefSeq" id="WP_161258414.1">
    <property type="nucleotide sequence ID" value="NZ_WXEY01000008.1"/>
</dbReference>